<dbReference type="OrthoDB" id="3927820at2759"/>
<reference evidence="1" key="1">
    <citation type="journal article" date="2020" name="Stud. Mycol.">
        <title>101 Dothideomycetes genomes: a test case for predicting lifestyles and emergence of pathogens.</title>
        <authorList>
            <person name="Haridas S."/>
            <person name="Albert R."/>
            <person name="Binder M."/>
            <person name="Bloem J."/>
            <person name="Labutti K."/>
            <person name="Salamov A."/>
            <person name="Andreopoulos B."/>
            <person name="Baker S."/>
            <person name="Barry K."/>
            <person name="Bills G."/>
            <person name="Bluhm B."/>
            <person name="Cannon C."/>
            <person name="Castanera R."/>
            <person name="Culley D."/>
            <person name="Daum C."/>
            <person name="Ezra D."/>
            <person name="Gonzalez J."/>
            <person name="Henrissat B."/>
            <person name="Kuo A."/>
            <person name="Liang C."/>
            <person name="Lipzen A."/>
            <person name="Lutzoni F."/>
            <person name="Magnuson J."/>
            <person name="Mondo S."/>
            <person name="Nolan M."/>
            <person name="Ohm R."/>
            <person name="Pangilinan J."/>
            <person name="Park H.-J."/>
            <person name="Ramirez L."/>
            <person name="Alfaro M."/>
            <person name="Sun H."/>
            <person name="Tritt A."/>
            <person name="Yoshinaga Y."/>
            <person name="Zwiers L.-H."/>
            <person name="Turgeon B."/>
            <person name="Goodwin S."/>
            <person name="Spatafora J."/>
            <person name="Crous P."/>
            <person name="Grigoriev I."/>
        </authorList>
    </citation>
    <scope>NUCLEOTIDE SEQUENCE</scope>
    <source>
        <strain evidence="1">CBS 183.55</strain>
    </source>
</reference>
<organism evidence="1 2">
    <name type="scientific">Didymella exigua CBS 183.55</name>
    <dbReference type="NCBI Taxonomy" id="1150837"/>
    <lineage>
        <taxon>Eukaryota</taxon>
        <taxon>Fungi</taxon>
        <taxon>Dikarya</taxon>
        <taxon>Ascomycota</taxon>
        <taxon>Pezizomycotina</taxon>
        <taxon>Dothideomycetes</taxon>
        <taxon>Pleosporomycetidae</taxon>
        <taxon>Pleosporales</taxon>
        <taxon>Pleosporineae</taxon>
        <taxon>Didymellaceae</taxon>
        <taxon>Didymella</taxon>
    </lineage>
</organism>
<proteinExistence type="predicted"/>
<dbReference type="AlphaFoldDB" id="A0A6A5RCQ8"/>
<sequence length="83" mass="9352">LVRTLFCPPTHAFLYGVLSIQRVIGAVGQAHFDYRASDERYVLRPNPEVRTQSKRLGLPGVYVEWLYGDEEAASPTEQGMLLT</sequence>
<dbReference type="EMBL" id="ML978994">
    <property type="protein sequence ID" value="KAF1924396.1"/>
    <property type="molecule type" value="Genomic_DNA"/>
</dbReference>
<dbReference type="RefSeq" id="XP_033444649.1">
    <property type="nucleotide sequence ID" value="XM_033596913.1"/>
</dbReference>
<evidence type="ECO:0000313" key="2">
    <source>
        <dbReference type="Proteomes" id="UP000800082"/>
    </source>
</evidence>
<feature type="non-terminal residue" evidence="1">
    <location>
        <position position="1"/>
    </location>
</feature>
<name>A0A6A5RCQ8_9PLEO</name>
<dbReference type="Proteomes" id="UP000800082">
    <property type="component" value="Unassembled WGS sequence"/>
</dbReference>
<gene>
    <name evidence="1" type="ORF">M421DRAFT_72769</name>
</gene>
<evidence type="ECO:0000313" key="1">
    <source>
        <dbReference type="EMBL" id="KAF1924396.1"/>
    </source>
</evidence>
<keyword evidence="2" id="KW-1185">Reference proteome</keyword>
<accession>A0A6A5RCQ8</accession>
<protein>
    <submittedName>
        <fullName evidence="1">Uncharacterized protein</fullName>
    </submittedName>
</protein>
<dbReference type="GeneID" id="54354580"/>